<protein>
    <submittedName>
        <fullName evidence="11">Uncharacterized protein</fullName>
    </submittedName>
</protein>
<dbReference type="GO" id="GO:0004984">
    <property type="term" value="F:olfactory receptor activity"/>
    <property type="evidence" value="ECO:0007669"/>
    <property type="project" value="InterPro"/>
</dbReference>
<feature type="transmembrane region" description="Helical" evidence="10">
    <location>
        <begin position="63"/>
        <end position="84"/>
    </location>
</feature>
<organism evidence="11 12">
    <name type="scientific">Microctonus hyperodae</name>
    <name type="common">Parasitoid wasp</name>
    <dbReference type="NCBI Taxonomy" id="165561"/>
    <lineage>
        <taxon>Eukaryota</taxon>
        <taxon>Metazoa</taxon>
        <taxon>Ecdysozoa</taxon>
        <taxon>Arthropoda</taxon>
        <taxon>Hexapoda</taxon>
        <taxon>Insecta</taxon>
        <taxon>Pterygota</taxon>
        <taxon>Neoptera</taxon>
        <taxon>Endopterygota</taxon>
        <taxon>Hymenoptera</taxon>
        <taxon>Apocrita</taxon>
        <taxon>Ichneumonoidea</taxon>
        <taxon>Braconidae</taxon>
        <taxon>Euphorinae</taxon>
        <taxon>Microctonus</taxon>
    </lineage>
</organism>
<feature type="non-terminal residue" evidence="11">
    <location>
        <position position="728"/>
    </location>
</feature>
<dbReference type="EMBL" id="JAQQBR010001835">
    <property type="protein sequence ID" value="KAK0161482.1"/>
    <property type="molecule type" value="Genomic_DNA"/>
</dbReference>
<keyword evidence="9" id="KW-0807">Transducer</keyword>
<evidence type="ECO:0000256" key="3">
    <source>
        <dbReference type="ARBA" id="ARBA00022606"/>
    </source>
</evidence>
<keyword evidence="12" id="KW-1185">Reference proteome</keyword>
<keyword evidence="8" id="KW-0675">Receptor</keyword>
<comment type="subcellular location">
    <subcellularLocation>
        <location evidence="1">Cell membrane</location>
        <topology evidence="1">Multi-pass membrane protein</topology>
    </subcellularLocation>
</comment>
<keyword evidence="2" id="KW-1003">Cell membrane</keyword>
<keyword evidence="6 10" id="KW-1133">Transmembrane helix</keyword>
<evidence type="ECO:0000256" key="6">
    <source>
        <dbReference type="ARBA" id="ARBA00022989"/>
    </source>
</evidence>
<evidence type="ECO:0000256" key="7">
    <source>
        <dbReference type="ARBA" id="ARBA00023136"/>
    </source>
</evidence>
<feature type="transmembrane region" description="Helical" evidence="10">
    <location>
        <begin position="231"/>
        <end position="250"/>
    </location>
</feature>
<feature type="transmembrane region" description="Helical" evidence="10">
    <location>
        <begin position="606"/>
        <end position="636"/>
    </location>
</feature>
<dbReference type="AlphaFoldDB" id="A0AA39F214"/>
<dbReference type="InterPro" id="IPR004117">
    <property type="entry name" value="7tm6_olfct_rcpt"/>
</dbReference>
<dbReference type="Proteomes" id="UP001168972">
    <property type="component" value="Unassembled WGS sequence"/>
</dbReference>
<gene>
    <name evidence="11" type="ORF">PV327_009948</name>
</gene>
<keyword evidence="3" id="KW-0716">Sensory transduction</keyword>
<evidence type="ECO:0000256" key="8">
    <source>
        <dbReference type="ARBA" id="ARBA00023170"/>
    </source>
</evidence>
<dbReference type="Pfam" id="PF02949">
    <property type="entry name" value="7tm_6"/>
    <property type="match status" value="2"/>
</dbReference>
<dbReference type="PANTHER" id="PTHR21137:SF35">
    <property type="entry name" value="ODORANT RECEPTOR 19A-RELATED"/>
    <property type="match status" value="1"/>
</dbReference>
<feature type="transmembrane region" description="Helical" evidence="10">
    <location>
        <begin position="292"/>
        <end position="314"/>
    </location>
</feature>
<evidence type="ECO:0000256" key="1">
    <source>
        <dbReference type="ARBA" id="ARBA00004651"/>
    </source>
</evidence>
<evidence type="ECO:0000313" key="12">
    <source>
        <dbReference type="Proteomes" id="UP001168972"/>
    </source>
</evidence>
<evidence type="ECO:0000256" key="9">
    <source>
        <dbReference type="ARBA" id="ARBA00023224"/>
    </source>
</evidence>
<feature type="transmembrane region" description="Helical" evidence="10">
    <location>
        <begin position="170"/>
        <end position="188"/>
    </location>
</feature>
<feature type="transmembrane region" description="Helical" evidence="10">
    <location>
        <begin position="374"/>
        <end position="399"/>
    </location>
</feature>
<reference evidence="11" key="1">
    <citation type="journal article" date="2023" name="bioRxiv">
        <title>Scaffold-level genome assemblies of two parasitoid biocontrol wasps reveal the parthenogenesis mechanism and an associated novel virus.</title>
        <authorList>
            <person name="Inwood S."/>
            <person name="Skelly J."/>
            <person name="Guhlin J."/>
            <person name="Harrop T."/>
            <person name="Goldson S."/>
            <person name="Dearden P."/>
        </authorList>
    </citation>
    <scope>NUCLEOTIDE SEQUENCE</scope>
    <source>
        <strain evidence="11">Lincoln</strain>
        <tissue evidence="11">Whole body</tissue>
    </source>
</reference>
<keyword evidence="4 10" id="KW-0812">Transmembrane</keyword>
<comment type="caution">
    <text evidence="11">The sequence shown here is derived from an EMBL/GenBank/DDBJ whole genome shotgun (WGS) entry which is preliminary data.</text>
</comment>
<dbReference type="GO" id="GO:0007165">
    <property type="term" value="P:signal transduction"/>
    <property type="evidence" value="ECO:0007669"/>
    <property type="project" value="UniProtKB-KW"/>
</dbReference>
<sequence length="728" mass="84369">AISYNLPGTITISIELVKLMKFTLNRSEVVNLNAHIERIFWKKIYETADLNILEEYNRKSMRIIIAHIFFSQCVVWLYVSIPIVDFEFREKLIRFHQELNMYEAVGVVDTIENHFSIKFTRFFMRLVGMWHNENLYDQFVSNMVLFYTFITMIIAIIVEGFDCYYCWGDLHAFSYNIPCTITVLLELFKLIKFLINRSEVTSFNAFTENTFWKNNYEEEDLRILNNCDRQCIKIVAIYFLVLQSICWQYLAVPIFESIGKNSSDRALPFNLWFNFPFKETPYYEIAFTLQSAATMSVSICAVTFASFLFTTNIYTAGQFKILQRQLEIACDMKTIKNNNGFSTMTIHNACIIKLKGCIQQHQLLIFYIERLENLYSTIMLSQALGGVLQMCFSGFQIVLGAEESIVRTILSVQFLIGAIIQLFLFSWSCHEIIIESQMIGEAAYRASWHILPFTNEGRMYRECLLIIIARARKPCILTVGKFAPMSLETFTSAISRNLPASITLTVELSNVMKFMFNRDEVIKLNTYTENIFWKITYETSDLNILHECNRKSMRIIITHIIFSQSVVWLYVSIPIVESIGKNNSDRMLPLTLHFNFPYTETPYHEIAYILESAAILGTGICATTFAGFLGITNLYLIGQFKILQRHLECSINDMGTIDKNKSTTKLTPSYVKIRDCIKKHQQLLQYLERVENLFNLIILIQAIGSVLLLSFCGFQLILVIAEMLQENS</sequence>
<feature type="transmembrane region" description="Helical" evidence="10">
    <location>
        <begin position="139"/>
        <end position="158"/>
    </location>
</feature>
<keyword evidence="5" id="KW-0552">Olfaction</keyword>
<dbReference type="GO" id="GO:0005886">
    <property type="term" value="C:plasma membrane"/>
    <property type="evidence" value="ECO:0007669"/>
    <property type="project" value="UniProtKB-SubCell"/>
</dbReference>
<feature type="transmembrane region" description="Helical" evidence="10">
    <location>
        <begin position="693"/>
        <end position="721"/>
    </location>
</feature>
<evidence type="ECO:0000313" key="11">
    <source>
        <dbReference type="EMBL" id="KAK0161482.1"/>
    </source>
</evidence>
<name>A0AA39F214_MICHY</name>
<reference evidence="11" key="2">
    <citation type="submission" date="2023-03" db="EMBL/GenBank/DDBJ databases">
        <authorList>
            <person name="Inwood S.N."/>
            <person name="Skelly J.G."/>
            <person name="Guhlin J."/>
            <person name="Harrop T.W.R."/>
            <person name="Goldson S.G."/>
            <person name="Dearden P.K."/>
        </authorList>
    </citation>
    <scope>NUCLEOTIDE SEQUENCE</scope>
    <source>
        <strain evidence="11">Lincoln</strain>
        <tissue evidence="11">Whole body</tissue>
    </source>
</reference>
<evidence type="ECO:0000256" key="2">
    <source>
        <dbReference type="ARBA" id="ARBA00022475"/>
    </source>
</evidence>
<evidence type="ECO:0000256" key="10">
    <source>
        <dbReference type="SAM" id="Phobius"/>
    </source>
</evidence>
<evidence type="ECO:0000256" key="4">
    <source>
        <dbReference type="ARBA" id="ARBA00022692"/>
    </source>
</evidence>
<dbReference type="PANTHER" id="PTHR21137">
    <property type="entry name" value="ODORANT RECEPTOR"/>
    <property type="match status" value="1"/>
</dbReference>
<evidence type="ECO:0000256" key="5">
    <source>
        <dbReference type="ARBA" id="ARBA00022725"/>
    </source>
</evidence>
<accession>A0AA39F214</accession>
<proteinExistence type="predicted"/>
<feature type="transmembrane region" description="Helical" evidence="10">
    <location>
        <begin position="405"/>
        <end position="427"/>
    </location>
</feature>
<keyword evidence="7 10" id="KW-0472">Membrane</keyword>
<feature type="transmembrane region" description="Helical" evidence="10">
    <location>
        <begin position="555"/>
        <end position="576"/>
    </location>
</feature>
<dbReference type="GO" id="GO:0005549">
    <property type="term" value="F:odorant binding"/>
    <property type="evidence" value="ECO:0007669"/>
    <property type="project" value="InterPro"/>
</dbReference>